<dbReference type="RefSeq" id="WP_143518580.1">
    <property type="nucleotide sequence ID" value="NZ_CP146072.1"/>
</dbReference>
<proteinExistence type="predicted"/>
<organism evidence="1 2">
    <name type="scientific">Pseudomonas bubulae</name>
    <dbReference type="NCBI Taxonomy" id="2316085"/>
    <lineage>
        <taxon>Bacteria</taxon>
        <taxon>Pseudomonadati</taxon>
        <taxon>Pseudomonadota</taxon>
        <taxon>Gammaproteobacteria</taxon>
        <taxon>Pseudomonadales</taxon>
        <taxon>Pseudomonadaceae</taxon>
        <taxon>Pseudomonas</taxon>
    </lineage>
</organism>
<reference evidence="2" key="1">
    <citation type="submission" date="2024-02" db="EMBL/GenBank/DDBJ databases">
        <title>Exploring bacterial hosts of class 1 integrons in salad vegetable microbiomes with epicPCR.</title>
        <authorList>
            <person name="Qi Q."/>
            <person name="Ghaly T.M."/>
            <person name="Gillings M.R."/>
            <person name="Tetu S.G."/>
        </authorList>
    </citation>
    <scope>NUCLEOTIDE SEQUENCE [LARGE SCALE GENOMIC DNA]</scope>
    <source>
        <strain evidence="2">S2-2023-2</strain>
    </source>
</reference>
<evidence type="ECO:0000313" key="2">
    <source>
        <dbReference type="Proteomes" id="UP001369248"/>
    </source>
</evidence>
<sequence length="141" mass="16068">MLALCQANLGSAIPAKERYLGEVDQTDYSPLSIGGSYVVYGLLCVFERVDFLVRVPEQPPFWAPSSLFQLVDARIPAGWQLCITQTRPDYKCLFEAFKISHVIGYPLLVNEYEHYIGVVERDPVEVLRFLEEVERIAEPWG</sequence>
<name>A0ABZ2H3R2_9PSED</name>
<keyword evidence="2" id="KW-1185">Reference proteome</keyword>
<dbReference type="GeneID" id="89545689"/>
<gene>
    <name evidence="1" type="ORF">V6B39_20550</name>
</gene>
<dbReference type="Proteomes" id="UP001369248">
    <property type="component" value="Chromosome"/>
</dbReference>
<accession>A0ABZ2H3R2</accession>
<evidence type="ECO:0008006" key="3">
    <source>
        <dbReference type="Google" id="ProtNLM"/>
    </source>
</evidence>
<evidence type="ECO:0000313" key="1">
    <source>
        <dbReference type="EMBL" id="WWR37326.1"/>
    </source>
</evidence>
<dbReference type="EMBL" id="CP146072">
    <property type="protein sequence ID" value="WWR37326.1"/>
    <property type="molecule type" value="Genomic_DNA"/>
</dbReference>
<protein>
    <recommendedName>
        <fullName evidence="3">CBS domain-containing protein</fullName>
    </recommendedName>
</protein>